<sequence>MGCFSSKLGEESETMDSENTQTEFRYSDGRRYHNVEGAVYPMPNDEDEQDRLHLQHFLMRYLWQSNFSAPINHILTKPGSKIIDIACGAGSWSFDMATTYPTIDVVGLDISPLQPTQIKPKNFTYVKANVLEEIPFEDSTFDFVYQRFMSYAYTKDEWPSAINELVRILKPGGFIELMEPSPELFDLGPIAKRIWGAQSMLVTQRGVDLDVYQKLEKILQDQGQLENIKKEVKIIHHGINNNVQLNKVDINNLVSIMGGMKTHTTKVLQITDDEFDELLKAAEMELYETDFNYHLVRVYASKLVADN</sequence>
<evidence type="ECO:0000313" key="1">
    <source>
        <dbReference type="EMBL" id="CAG8437306.1"/>
    </source>
</evidence>
<dbReference type="EMBL" id="CAJVPU010000002">
    <property type="protein sequence ID" value="CAG8437306.1"/>
    <property type="molecule type" value="Genomic_DNA"/>
</dbReference>
<proteinExistence type="predicted"/>
<dbReference type="Proteomes" id="UP000789702">
    <property type="component" value="Unassembled WGS sequence"/>
</dbReference>
<comment type="caution">
    <text evidence="1">The sequence shown here is derived from an EMBL/GenBank/DDBJ whole genome shotgun (WGS) entry which is preliminary data.</text>
</comment>
<reference evidence="1" key="1">
    <citation type="submission" date="2021-06" db="EMBL/GenBank/DDBJ databases">
        <authorList>
            <person name="Kallberg Y."/>
            <person name="Tangrot J."/>
            <person name="Rosling A."/>
        </authorList>
    </citation>
    <scope>NUCLEOTIDE SEQUENCE</scope>
    <source>
        <strain evidence="1">IL203A</strain>
    </source>
</reference>
<evidence type="ECO:0000313" key="2">
    <source>
        <dbReference type="Proteomes" id="UP000789702"/>
    </source>
</evidence>
<gene>
    <name evidence="1" type="ORF">DHETER_LOCUS2</name>
</gene>
<accession>A0ACA9JUS3</accession>
<protein>
    <submittedName>
        <fullName evidence="1">9831_t:CDS:1</fullName>
    </submittedName>
</protein>
<keyword evidence="2" id="KW-1185">Reference proteome</keyword>
<organism evidence="1 2">
    <name type="scientific">Dentiscutata heterogama</name>
    <dbReference type="NCBI Taxonomy" id="1316150"/>
    <lineage>
        <taxon>Eukaryota</taxon>
        <taxon>Fungi</taxon>
        <taxon>Fungi incertae sedis</taxon>
        <taxon>Mucoromycota</taxon>
        <taxon>Glomeromycotina</taxon>
        <taxon>Glomeromycetes</taxon>
        <taxon>Diversisporales</taxon>
        <taxon>Gigasporaceae</taxon>
        <taxon>Dentiscutata</taxon>
    </lineage>
</organism>
<name>A0ACA9JUS3_9GLOM</name>